<comment type="caution">
    <text evidence="1">The sequence shown here is derived from an EMBL/GenBank/DDBJ whole genome shotgun (WGS) entry which is preliminary data.</text>
</comment>
<protein>
    <submittedName>
        <fullName evidence="1">Uncharacterized protein</fullName>
    </submittedName>
</protein>
<keyword evidence="2" id="KW-1185">Reference proteome</keyword>
<name>A0A841H5I7_9BACT</name>
<evidence type="ECO:0000313" key="2">
    <source>
        <dbReference type="Proteomes" id="UP000582837"/>
    </source>
</evidence>
<proteinExistence type="predicted"/>
<evidence type="ECO:0000313" key="1">
    <source>
        <dbReference type="EMBL" id="MBB6073401.1"/>
    </source>
</evidence>
<organism evidence="1 2">
    <name type="scientific">Longimicrobium terrae</name>
    <dbReference type="NCBI Taxonomy" id="1639882"/>
    <lineage>
        <taxon>Bacteria</taxon>
        <taxon>Pseudomonadati</taxon>
        <taxon>Gemmatimonadota</taxon>
        <taxon>Longimicrobiia</taxon>
        <taxon>Longimicrobiales</taxon>
        <taxon>Longimicrobiaceae</taxon>
        <taxon>Longimicrobium</taxon>
    </lineage>
</organism>
<dbReference type="RefSeq" id="WP_170039163.1">
    <property type="nucleotide sequence ID" value="NZ_JABDTL010000002.1"/>
</dbReference>
<dbReference type="AlphaFoldDB" id="A0A841H5I7"/>
<gene>
    <name evidence="1" type="ORF">HNQ61_005068</name>
</gene>
<dbReference type="Proteomes" id="UP000582837">
    <property type="component" value="Unassembled WGS sequence"/>
</dbReference>
<dbReference type="EMBL" id="JACHIA010000024">
    <property type="protein sequence ID" value="MBB6073401.1"/>
    <property type="molecule type" value="Genomic_DNA"/>
</dbReference>
<accession>A0A841H5I7</accession>
<reference evidence="1 2" key="1">
    <citation type="submission" date="2020-08" db="EMBL/GenBank/DDBJ databases">
        <title>Genomic Encyclopedia of Type Strains, Phase IV (KMG-IV): sequencing the most valuable type-strain genomes for metagenomic binning, comparative biology and taxonomic classification.</title>
        <authorList>
            <person name="Goeker M."/>
        </authorList>
    </citation>
    <scope>NUCLEOTIDE SEQUENCE [LARGE SCALE GENOMIC DNA]</scope>
    <source>
        <strain evidence="1 2">DSM 29007</strain>
    </source>
</reference>
<sequence>MPKPHVTFQILRDIAETASGLRNQDLYFTVWGEPVRYSWTTQKVVEGPDNVVIFCGATNDPPTRVRKASIGDGATSINLMKVNVRPSPEFPHPAQAGPFKADAVFWSVSAIEKFLAPYYVSVYGDRGAEYARHVLNVLMESRSDDEPGDSFAVAHLPSSEYVPLTDTPGEARHVPHLAVLTSRGVERLRLRTPR</sequence>